<sequence length="104" mass="11614">MSVMHFDKDNFEKEVLLSSHPVIVDFWAPWCAPCRMLAPILEEAAAEAGPNVIVGKVNIDEEMDLASRYSVMSIPTIVLFRSGKEAARLVGVQTKEDILHMLED</sequence>
<dbReference type="CDD" id="cd02947">
    <property type="entry name" value="TRX_family"/>
    <property type="match status" value="1"/>
</dbReference>
<gene>
    <name evidence="12" type="primary">trxA</name>
    <name evidence="12" type="ORF">H8709_08525</name>
</gene>
<evidence type="ECO:0000256" key="6">
    <source>
        <dbReference type="ARBA" id="ARBA00023284"/>
    </source>
</evidence>
<feature type="active site" description="Nucleophile" evidence="9">
    <location>
        <position position="34"/>
    </location>
</feature>
<comment type="caution">
    <text evidence="12">The sequence shown here is derived from an EMBL/GenBank/DDBJ whole genome shotgun (WGS) entry which is preliminary data.</text>
</comment>
<evidence type="ECO:0000256" key="9">
    <source>
        <dbReference type="PIRSR" id="PIRSR000077-1"/>
    </source>
</evidence>
<dbReference type="InterPro" id="IPR005746">
    <property type="entry name" value="Thioredoxin"/>
</dbReference>
<dbReference type="FunFam" id="3.40.30.10:FF:000001">
    <property type="entry name" value="Thioredoxin"/>
    <property type="match status" value="1"/>
</dbReference>
<dbReference type="PRINTS" id="PR00421">
    <property type="entry name" value="THIOREDOXIN"/>
</dbReference>
<dbReference type="Pfam" id="PF00085">
    <property type="entry name" value="Thioredoxin"/>
    <property type="match status" value="1"/>
</dbReference>
<reference evidence="12" key="1">
    <citation type="submission" date="2020-08" db="EMBL/GenBank/DDBJ databases">
        <title>Genome public.</title>
        <authorList>
            <person name="Liu C."/>
            <person name="Sun Q."/>
        </authorList>
    </citation>
    <scope>NUCLEOTIDE SEQUENCE</scope>
    <source>
        <strain evidence="12">NSJ-54</strain>
    </source>
</reference>
<feature type="domain" description="Thioredoxin" evidence="11">
    <location>
        <begin position="1"/>
        <end position="104"/>
    </location>
</feature>
<keyword evidence="13" id="KW-1185">Reference proteome</keyword>
<dbReference type="GO" id="GO:0045454">
    <property type="term" value="P:cell redox homeostasis"/>
    <property type="evidence" value="ECO:0007669"/>
    <property type="project" value="TreeGrafter"/>
</dbReference>
<evidence type="ECO:0000313" key="12">
    <source>
        <dbReference type="EMBL" id="MBC8570871.1"/>
    </source>
</evidence>
<dbReference type="PANTHER" id="PTHR45663:SF11">
    <property type="entry name" value="GEO12009P1"/>
    <property type="match status" value="1"/>
</dbReference>
<dbReference type="PROSITE" id="PS51352">
    <property type="entry name" value="THIOREDOXIN_2"/>
    <property type="match status" value="1"/>
</dbReference>
<evidence type="ECO:0000313" key="13">
    <source>
        <dbReference type="Proteomes" id="UP000660861"/>
    </source>
</evidence>
<dbReference type="InterPro" id="IPR017937">
    <property type="entry name" value="Thioredoxin_CS"/>
</dbReference>
<feature type="active site" description="Nucleophile" evidence="9">
    <location>
        <position position="31"/>
    </location>
</feature>
<evidence type="ECO:0000256" key="3">
    <source>
        <dbReference type="ARBA" id="ARBA00022448"/>
    </source>
</evidence>
<comment type="similarity">
    <text evidence="1 8">Belongs to the thioredoxin family.</text>
</comment>
<proteinExistence type="inferred from homology"/>
<evidence type="ECO:0000256" key="8">
    <source>
        <dbReference type="PIRNR" id="PIRNR000077"/>
    </source>
</evidence>
<evidence type="ECO:0000256" key="1">
    <source>
        <dbReference type="ARBA" id="ARBA00008987"/>
    </source>
</evidence>
<dbReference type="AlphaFoldDB" id="A0A926IB48"/>
<dbReference type="SUPFAM" id="SSF52833">
    <property type="entry name" value="Thioredoxin-like"/>
    <property type="match status" value="1"/>
</dbReference>
<dbReference type="PIRSF" id="PIRSF000077">
    <property type="entry name" value="Thioredoxin"/>
    <property type="match status" value="1"/>
</dbReference>
<accession>A0A926IB48</accession>
<dbReference type="GO" id="GO:0005829">
    <property type="term" value="C:cytosol"/>
    <property type="evidence" value="ECO:0007669"/>
    <property type="project" value="TreeGrafter"/>
</dbReference>
<evidence type="ECO:0000256" key="5">
    <source>
        <dbReference type="ARBA" id="ARBA00023157"/>
    </source>
</evidence>
<protein>
    <recommendedName>
        <fullName evidence="2 7">Thioredoxin</fullName>
    </recommendedName>
</protein>
<dbReference type="InterPro" id="IPR036249">
    <property type="entry name" value="Thioredoxin-like_sf"/>
</dbReference>
<evidence type="ECO:0000256" key="4">
    <source>
        <dbReference type="ARBA" id="ARBA00022982"/>
    </source>
</evidence>
<keyword evidence="4" id="KW-0249">Electron transport</keyword>
<feature type="site" description="Contributes to redox potential value" evidence="9">
    <location>
        <position position="33"/>
    </location>
</feature>
<keyword evidence="6 10" id="KW-0676">Redox-active center</keyword>
<keyword evidence="3" id="KW-0813">Transport</keyword>
<dbReference type="EMBL" id="JACRTC010000005">
    <property type="protein sequence ID" value="MBC8570871.1"/>
    <property type="molecule type" value="Genomic_DNA"/>
</dbReference>
<evidence type="ECO:0000256" key="7">
    <source>
        <dbReference type="NCBIfam" id="TIGR01068"/>
    </source>
</evidence>
<keyword evidence="5 10" id="KW-1015">Disulfide bond</keyword>
<feature type="site" description="Deprotonates C-terminal active site Cys" evidence="9">
    <location>
        <position position="25"/>
    </location>
</feature>
<evidence type="ECO:0000256" key="10">
    <source>
        <dbReference type="PIRSR" id="PIRSR000077-4"/>
    </source>
</evidence>
<evidence type="ECO:0000259" key="11">
    <source>
        <dbReference type="PROSITE" id="PS51352"/>
    </source>
</evidence>
<organism evidence="12 13">
    <name type="scientific">Zongyangia hominis</name>
    <dbReference type="NCBI Taxonomy" id="2763677"/>
    <lineage>
        <taxon>Bacteria</taxon>
        <taxon>Bacillati</taxon>
        <taxon>Bacillota</taxon>
        <taxon>Clostridia</taxon>
        <taxon>Eubacteriales</taxon>
        <taxon>Oscillospiraceae</taxon>
        <taxon>Zongyangia</taxon>
    </lineage>
</organism>
<feature type="disulfide bond" description="Redox-active" evidence="10">
    <location>
        <begin position="31"/>
        <end position="34"/>
    </location>
</feature>
<dbReference type="PANTHER" id="PTHR45663">
    <property type="entry name" value="GEO12009P1"/>
    <property type="match status" value="1"/>
</dbReference>
<dbReference type="Gene3D" id="3.40.30.10">
    <property type="entry name" value="Glutaredoxin"/>
    <property type="match status" value="1"/>
</dbReference>
<dbReference type="InterPro" id="IPR013766">
    <property type="entry name" value="Thioredoxin_domain"/>
</dbReference>
<evidence type="ECO:0000256" key="2">
    <source>
        <dbReference type="ARBA" id="ARBA00020570"/>
    </source>
</evidence>
<name>A0A926IB48_9FIRM</name>
<dbReference type="NCBIfam" id="TIGR01068">
    <property type="entry name" value="thioredoxin"/>
    <property type="match status" value="1"/>
</dbReference>
<dbReference type="Proteomes" id="UP000660861">
    <property type="component" value="Unassembled WGS sequence"/>
</dbReference>
<dbReference type="PROSITE" id="PS00194">
    <property type="entry name" value="THIOREDOXIN_1"/>
    <property type="match status" value="1"/>
</dbReference>
<dbReference type="GO" id="GO:0015035">
    <property type="term" value="F:protein-disulfide reductase activity"/>
    <property type="evidence" value="ECO:0007669"/>
    <property type="project" value="UniProtKB-UniRule"/>
</dbReference>
<feature type="site" description="Contributes to redox potential value" evidence="9">
    <location>
        <position position="32"/>
    </location>
</feature>